<keyword evidence="3 7" id="KW-0028">Amino-acid biosynthesis</keyword>
<feature type="binding site" evidence="7">
    <location>
        <position position="160"/>
    </location>
    <ligand>
        <name>substrate</name>
    </ligand>
</feature>
<keyword evidence="2 7" id="KW-0963">Cytoplasm</keyword>
<dbReference type="Gene3D" id="1.20.1090.10">
    <property type="entry name" value="Dehydroquinate synthase-like - alpha domain"/>
    <property type="match status" value="1"/>
</dbReference>
<dbReference type="Proteomes" id="UP000198122">
    <property type="component" value="Unassembled WGS sequence"/>
</dbReference>
<sequence>MSPLLPGWRRSTPAAPRADVVLVGPPGVGKTTVGRILAGEGGQQLDTDEMVERAAGRTIPEVFAAQGEEGFRRLEAEAAERALRTMDGQVLPLGVVSLGGGAVETPRVCELLAEHVTAGGDVVWLQVAPEAVAGRLAGGGRPLLAGEAGVDRWRELVARRQEAWAASATVQVDTTGRPAHEVAEIVGQRLVERHTTEDPGEPFGAGLWPVDRGTGLRIRVTTTEGSYPVELGHRVLDGLPALVAATGRPPTGVLVVHQPGLEERAARVRDLLRTGEGRTLPVALHRIEPAEAGKQLEGVAGIWEACAAAGLDRRALLVSVGGGACTDVTGFAAATWMRGIDVVHLPTTLLGMVDASVGGKTGINTAAGKNLVGAFHQPRAVVADLDLLDGLPVEDVRAGLAEVAKCGWIDAAETEGPELLELLREGPRTAEDPRAWPVLARLVEGSLRVKARAVAADTREAGVREHLNFGHTLGHALEKVEDYRMRHGDAVAIGMVYAAALGEELGLWPGTGEVREILAGLDLPTRYTGDATWPQVRAVMAGDKKARAGALRFVLLEEPGEPTAVDAPDETALERAWAAVT</sequence>
<comment type="subcellular location">
    <subcellularLocation>
        <location evidence="7">Cytoplasm</location>
    </subcellularLocation>
</comment>
<proteinExistence type="inferred from homology"/>
<dbReference type="Pfam" id="PF01202">
    <property type="entry name" value="SKI"/>
    <property type="match status" value="1"/>
</dbReference>
<dbReference type="PANTHER" id="PTHR43622">
    <property type="entry name" value="3-DEHYDROQUINATE SYNTHASE"/>
    <property type="match status" value="1"/>
</dbReference>
<evidence type="ECO:0000256" key="6">
    <source>
        <dbReference type="ARBA" id="ARBA00023239"/>
    </source>
</evidence>
<dbReference type="Gene3D" id="3.40.50.1970">
    <property type="match status" value="1"/>
</dbReference>
<keyword evidence="7" id="KW-0808">Transferase</keyword>
<evidence type="ECO:0000256" key="4">
    <source>
        <dbReference type="ARBA" id="ARBA00023027"/>
    </source>
</evidence>
<dbReference type="AlphaFoldDB" id="A0A212T015"/>
<dbReference type="Pfam" id="PF01761">
    <property type="entry name" value="DHQ_synthase"/>
    <property type="match status" value="1"/>
</dbReference>
<dbReference type="GO" id="GO:0004765">
    <property type="term" value="F:shikimate kinase activity"/>
    <property type="evidence" value="ECO:0007669"/>
    <property type="project" value="UniProtKB-UniRule"/>
</dbReference>
<evidence type="ECO:0000256" key="5">
    <source>
        <dbReference type="ARBA" id="ARBA00023141"/>
    </source>
</evidence>
<evidence type="ECO:0000259" key="8">
    <source>
        <dbReference type="Pfam" id="PF01761"/>
    </source>
</evidence>
<comment type="function">
    <text evidence="7">Catalyzes the specific phosphorylation of the 3-hydroxyl group of shikimic acid using ATP as a cosubstrate.</text>
</comment>
<dbReference type="UniPathway" id="UPA00053">
    <property type="reaction ID" value="UER00088"/>
</dbReference>
<keyword evidence="7" id="KW-0479">Metal-binding</keyword>
<comment type="cofactor">
    <cofactor evidence="1">
        <name>NAD(+)</name>
        <dbReference type="ChEBI" id="CHEBI:57540"/>
    </cofactor>
</comment>
<organism evidence="10 11">
    <name type="scientific">Kytococcus aerolatus</name>
    <dbReference type="NCBI Taxonomy" id="592308"/>
    <lineage>
        <taxon>Bacteria</taxon>
        <taxon>Bacillati</taxon>
        <taxon>Actinomycetota</taxon>
        <taxon>Actinomycetes</taxon>
        <taxon>Micrococcales</taxon>
        <taxon>Kytococcaceae</taxon>
        <taxon>Kytococcus</taxon>
    </lineage>
</organism>
<dbReference type="GO" id="GO:0003856">
    <property type="term" value="F:3-dehydroquinate synthase activity"/>
    <property type="evidence" value="ECO:0007669"/>
    <property type="project" value="TreeGrafter"/>
</dbReference>
<evidence type="ECO:0000256" key="2">
    <source>
        <dbReference type="ARBA" id="ARBA00022490"/>
    </source>
</evidence>
<feature type="domain" description="3-dehydroquinate synthase C-terminal" evidence="9">
    <location>
        <begin position="399"/>
        <end position="546"/>
    </location>
</feature>
<dbReference type="GO" id="GO:0005524">
    <property type="term" value="F:ATP binding"/>
    <property type="evidence" value="ECO:0007669"/>
    <property type="project" value="UniProtKB-UniRule"/>
</dbReference>
<dbReference type="InterPro" id="IPR031322">
    <property type="entry name" value="Shikimate/glucono_kinase"/>
</dbReference>
<dbReference type="SUPFAM" id="SSF52540">
    <property type="entry name" value="P-loop containing nucleoside triphosphate hydrolases"/>
    <property type="match status" value="1"/>
</dbReference>
<evidence type="ECO:0000259" key="9">
    <source>
        <dbReference type="Pfam" id="PF24621"/>
    </source>
</evidence>
<comment type="subunit">
    <text evidence="7">Monomer.</text>
</comment>
<dbReference type="GO" id="GO:0009073">
    <property type="term" value="P:aromatic amino acid family biosynthetic process"/>
    <property type="evidence" value="ECO:0007669"/>
    <property type="project" value="UniProtKB-KW"/>
</dbReference>
<comment type="cofactor">
    <cofactor evidence="7">
        <name>Mg(2+)</name>
        <dbReference type="ChEBI" id="CHEBI:18420"/>
    </cofactor>
    <text evidence="7">Binds 1 Mg(2+) ion per subunit.</text>
</comment>
<feature type="binding site" evidence="7">
    <location>
        <position position="100"/>
    </location>
    <ligand>
        <name>substrate</name>
    </ligand>
</feature>
<dbReference type="InterPro" id="IPR027417">
    <property type="entry name" value="P-loop_NTPase"/>
</dbReference>
<dbReference type="Gene3D" id="3.40.50.300">
    <property type="entry name" value="P-loop containing nucleotide triphosphate hydrolases"/>
    <property type="match status" value="1"/>
</dbReference>
<keyword evidence="7" id="KW-0418">Kinase</keyword>
<comment type="similarity">
    <text evidence="7">Belongs to the shikimate kinase family.</text>
</comment>
<protein>
    <recommendedName>
        <fullName evidence="7">Shikimate kinase</fullName>
        <shortName evidence="7">SK</shortName>
        <ecNumber evidence="7">2.7.1.71</ecNumber>
    </recommendedName>
</protein>
<reference evidence="10 11" key="1">
    <citation type="submission" date="2017-06" db="EMBL/GenBank/DDBJ databases">
        <authorList>
            <person name="Kim H.J."/>
            <person name="Triplett B.A."/>
        </authorList>
    </citation>
    <scope>NUCLEOTIDE SEQUENCE [LARGE SCALE GENOMIC DNA]</scope>
    <source>
        <strain evidence="10 11">DSM 22179</strain>
    </source>
</reference>
<name>A0A212T015_9MICO</name>
<dbReference type="PRINTS" id="PR01100">
    <property type="entry name" value="SHIKIMTKNASE"/>
</dbReference>
<dbReference type="SUPFAM" id="SSF56796">
    <property type="entry name" value="Dehydroquinate synthase-like"/>
    <property type="match status" value="1"/>
</dbReference>
<dbReference type="GO" id="GO:0008652">
    <property type="term" value="P:amino acid biosynthetic process"/>
    <property type="evidence" value="ECO:0007669"/>
    <property type="project" value="UniProtKB-KW"/>
</dbReference>
<evidence type="ECO:0000313" key="10">
    <source>
        <dbReference type="EMBL" id="SNC59210.1"/>
    </source>
</evidence>
<evidence type="ECO:0000256" key="1">
    <source>
        <dbReference type="ARBA" id="ARBA00001911"/>
    </source>
</evidence>
<feature type="domain" description="3-dehydroquinate synthase N-terminal" evidence="8">
    <location>
        <begin position="287"/>
        <end position="397"/>
    </location>
</feature>
<feature type="binding site" evidence="7">
    <location>
        <position position="48"/>
    </location>
    <ligand>
        <name>substrate</name>
    </ligand>
</feature>
<keyword evidence="7" id="KW-0547">Nucleotide-binding</keyword>
<keyword evidence="7" id="KW-0460">Magnesium</keyword>
<dbReference type="InterPro" id="IPR030960">
    <property type="entry name" value="DHQS/DOIS_N"/>
</dbReference>
<dbReference type="CDD" id="cd08195">
    <property type="entry name" value="DHQS"/>
    <property type="match status" value="1"/>
</dbReference>
<keyword evidence="4" id="KW-0520">NAD</keyword>
<dbReference type="GO" id="GO:0000287">
    <property type="term" value="F:magnesium ion binding"/>
    <property type="evidence" value="ECO:0007669"/>
    <property type="project" value="UniProtKB-UniRule"/>
</dbReference>
<keyword evidence="6" id="KW-0456">Lyase</keyword>
<dbReference type="InterPro" id="IPR050071">
    <property type="entry name" value="Dehydroquinate_synthase"/>
</dbReference>
<dbReference type="PANTHER" id="PTHR43622:SF7">
    <property type="entry name" value="3-DEHYDROQUINATE SYNTHASE, CHLOROPLASTIC"/>
    <property type="match status" value="1"/>
</dbReference>
<dbReference type="InterPro" id="IPR000623">
    <property type="entry name" value="Shikimate_kinase/TSH1"/>
</dbReference>
<keyword evidence="5 7" id="KW-0057">Aromatic amino acid biosynthesis</keyword>
<dbReference type="EMBL" id="FYEZ01000001">
    <property type="protein sequence ID" value="SNC59210.1"/>
    <property type="molecule type" value="Genomic_DNA"/>
</dbReference>
<comment type="catalytic activity">
    <reaction evidence="7">
        <text>shikimate + ATP = 3-phosphoshikimate + ADP + H(+)</text>
        <dbReference type="Rhea" id="RHEA:13121"/>
        <dbReference type="ChEBI" id="CHEBI:15378"/>
        <dbReference type="ChEBI" id="CHEBI:30616"/>
        <dbReference type="ChEBI" id="CHEBI:36208"/>
        <dbReference type="ChEBI" id="CHEBI:145989"/>
        <dbReference type="ChEBI" id="CHEBI:456216"/>
        <dbReference type="EC" id="2.7.1.71"/>
    </reaction>
</comment>
<feature type="binding site" evidence="7">
    <location>
        <position position="31"/>
    </location>
    <ligand>
        <name>Mg(2+)</name>
        <dbReference type="ChEBI" id="CHEBI:18420"/>
    </ligand>
</feature>
<evidence type="ECO:0000313" key="11">
    <source>
        <dbReference type="Proteomes" id="UP000198122"/>
    </source>
</evidence>
<dbReference type="GO" id="GO:0005737">
    <property type="term" value="C:cytoplasm"/>
    <property type="evidence" value="ECO:0007669"/>
    <property type="project" value="UniProtKB-SubCell"/>
</dbReference>
<dbReference type="InterPro" id="IPR056179">
    <property type="entry name" value="DHQS_C"/>
</dbReference>
<comment type="pathway">
    <text evidence="7">Metabolic intermediate biosynthesis; chorismate biosynthesis; chorismate from D-erythrose 4-phosphate and phosphoenolpyruvate: step 5/7.</text>
</comment>
<dbReference type="EC" id="2.7.1.71" evidence="7"/>
<dbReference type="CDD" id="cd00464">
    <property type="entry name" value="SK"/>
    <property type="match status" value="1"/>
</dbReference>
<keyword evidence="7" id="KW-0067">ATP-binding</keyword>
<dbReference type="GO" id="GO:0009423">
    <property type="term" value="P:chorismate biosynthetic process"/>
    <property type="evidence" value="ECO:0007669"/>
    <property type="project" value="UniProtKB-UniRule"/>
</dbReference>
<feature type="binding site" evidence="7">
    <location>
        <position position="72"/>
    </location>
    <ligand>
        <name>substrate</name>
    </ligand>
</feature>
<dbReference type="RefSeq" id="WP_088817089.1">
    <property type="nucleotide sequence ID" value="NZ_FYEZ01000001.1"/>
</dbReference>
<feature type="binding site" evidence="7">
    <location>
        <position position="141"/>
    </location>
    <ligand>
        <name>ATP</name>
        <dbReference type="ChEBI" id="CHEBI:30616"/>
    </ligand>
</feature>
<dbReference type="HAMAP" id="MF_00109">
    <property type="entry name" value="Shikimate_kinase"/>
    <property type="match status" value="1"/>
</dbReference>
<feature type="binding site" evidence="7">
    <location>
        <position position="177"/>
    </location>
    <ligand>
        <name>ATP</name>
        <dbReference type="ChEBI" id="CHEBI:30616"/>
    </ligand>
</feature>
<dbReference type="OrthoDB" id="9806583at2"/>
<gene>
    <name evidence="7" type="primary">aroK</name>
    <name evidence="10" type="ORF">SAMN05445756_0019</name>
</gene>
<evidence type="ECO:0000256" key="3">
    <source>
        <dbReference type="ARBA" id="ARBA00022605"/>
    </source>
</evidence>
<accession>A0A212T015</accession>
<feature type="binding site" evidence="7">
    <location>
        <begin position="27"/>
        <end position="32"/>
    </location>
    <ligand>
        <name>ATP</name>
        <dbReference type="ChEBI" id="CHEBI:30616"/>
    </ligand>
</feature>
<evidence type="ECO:0000256" key="7">
    <source>
        <dbReference type="HAMAP-Rule" id="MF_00109"/>
    </source>
</evidence>
<keyword evidence="11" id="KW-1185">Reference proteome</keyword>
<dbReference type="Pfam" id="PF24621">
    <property type="entry name" value="DHQS_C"/>
    <property type="match status" value="1"/>
</dbReference>